<dbReference type="PANTHER" id="PTHR42919">
    <property type="entry name" value="N-ALPHA-ACETYLTRANSFERASE"/>
    <property type="match status" value="1"/>
</dbReference>
<evidence type="ECO:0008006" key="3">
    <source>
        <dbReference type="Google" id="ProtNLM"/>
    </source>
</evidence>
<dbReference type="GO" id="GO:0007064">
    <property type="term" value="P:mitotic sister chromatid cohesion"/>
    <property type="evidence" value="ECO:0007669"/>
    <property type="project" value="TreeGrafter"/>
</dbReference>
<dbReference type="GO" id="GO:0008080">
    <property type="term" value="F:N-acetyltransferase activity"/>
    <property type="evidence" value="ECO:0007669"/>
    <property type="project" value="TreeGrafter"/>
</dbReference>
<proteinExistence type="predicted"/>
<dbReference type="Gene3D" id="3.40.630.30">
    <property type="match status" value="1"/>
</dbReference>
<organism evidence="1 2">
    <name type="scientific">Dillenia turbinata</name>
    <dbReference type="NCBI Taxonomy" id="194707"/>
    <lineage>
        <taxon>Eukaryota</taxon>
        <taxon>Viridiplantae</taxon>
        <taxon>Streptophyta</taxon>
        <taxon>Embryophyta</taxon>
        <taxon>Tracheophyta</taxon>
        <taxon>Spermatophyta</taxon>
        <taxon>Magnoliopsida</taxon>
        <taxon>eudicotyledons</taxon>
        <taxon>Gunneridae</taxon>
        <taxon>Pentapetalae</taxon>
        <taxon>Dilleniales</taxon>
        <taxon>Dilleniaceae</taxon>
        <taxon>Dillenia</taxon>
    </lineage>
</organism>
<evidence type="ECO:0000313" key="2">
    <source>
        <dbReference type="Proteomes" id="UP001370490"/>
    </source>
</evidence>
<dbReference type="Proteomes" id="UP001370490">
    <property type="component" value="Unassembled WGS sequence"/>
</dbReference>
<protein>
    <recommendedName>
        <fullName evidence="3">N-acetyltransferase domain-containing protein</fullName>
    </recommendedName>
</protein>
<dbReference type="AlphaFoldDB" id="A0AAN8W6Y1"/>
<dbReference type="SUPFAM" id="SSF55729">
    <property type="entry name" value="Acyl-CoA N-acyltransferases (Nat)"/>
    <property type="match status" value="1"/>
</dbReference>
<sequence>KLGMIANVNTSEEEFGYLVSDYAGWKVRRLGENDEAEIRSVAYVLAQAFHEPVLLFDDIFFRFFQAEVLSGLVYRLRNSPPDRYACLVVEAIGDEMETQLVEVVDVTGQRDEIILEYFPGAEEHLYMSGIAVLNNFGRRKVATALLKACDVLSHLWGYKYMAERAYDDDWGARKLYTNAGYSVVSGDPHWMTSWVGKRRRVLMVKTSAHFSPEDIHS</sequence>
<feature type="non-terminal residue" evidence="1">
    <location>
        <position position="1"/>
    </location>
</feature>
<evidence type="ECO:0000313" key="1">
    <source>
        <dbReference type="EMBL" id="KAK6940332.1"/>
    </source>
</evidence>
<gene>
    <name evidence="1" type="ORF">RJ641_029863</name>
</gene>
<comment type="caution">
    <text evidence="1">The sequence shown here is derived from an EMBL/GenBank/DDBJ whole genome shotgun (WGS) entry which is preliminary data.</text>
</comment>
<accession>A0AAN8W6Y1</accession>
<dbReference type="InterPro" id="IPR016181">
    <property type="entry name" value="Acyl_CoA_acyltransferase"/>
</dbReference>
<dbReference type="InterPro" id="IPR051556">
    <property type="entry name" value="N-term/lysine_N-AcTrnsfr"/>
</dbReference>
<keyword evidence="2" id="KW-1185">Reference proteome</keyword>
<dbReference type="EMBL" id="JBAMMX010000005">
    <property type="protein sequence ID" value="KAK6940332.1"/>
    <property type="molecule type" value="Genomic_DNA"/>
</dbReference>
<reference evidence="1 2" key="1">
    <citation type="submission" date="2023-12" db="EMBL/GenBank/DDBJ databases">
        <title>A high-quality genome assembly for Dillenia turbinata (Dilleniales).</title>
        <authorList>
            <person name="Chanderbali A."/>
        </authorList>
    </citation>
    <scope>NUCLEOTIDE SEQUENCE [LARGE SCALE GENOMIC DNA]</scope>
    <source>
        <strain evidence="1">LSX21</strain>
        <tissue evidence="1">Leaf</tissue>
    </source>
</reference>
<dbReference type="PANTHER" id="PTHR42919:SF20">
    <property type="entry name" value="GCN5-RELATED N-ACETYLTRANSFERASE 10, CHLOROPLASTIC"/>
    <property type="match status" value="1"/>
</dbReference>
<name>A0AAN8W6Y1_9MAGN</name>
<dbReference type="GO" id="GO:0031415">
    <property type="term" value="C:NatA complex"/>
    <property type="evidence" value="ECO:0007669"/>
    <property type="project" value="TreeGrafter"/>
</dbReference>